<organism evidence="6 7">
    <name type="scientific">Zea mays</name>
    <name type="common">Maize</name>
    <dbReference type="NCBI Taxonomy" id="4577"/>
    <lineage>
        <taxon>Eukaryota</taxon>
        <taxon>Viridiplantae</taxon>
        <taxon>Streptophyta</taxon>
        <taxon>Embryophyta</taxon>
        <taxon>Tracheophyta</taxon>
        <taxon>Spermatophyta</taxon>
        <taxon>Magnoliopsida</taxon>
        <taxon>Liliopsida</taxon>
        <taxon>Poales</taxon>
        <taxon>Poaceae</taxon>
        <taxon>PACMAD clade</taxon>
        <taxon>Panicoideae</taxon>
        <taxon>Andropogonodae</taxon>
        <taxon>Andropogoneae</taxon>
        <taxon>Tripsacinae</taxon>
        <taxon>Zea</taxon>
    </lineage>
</organism>
<evidence type="ECO:0000256" key="4">
    <source>
        <dbReference type="ARBA" id="ARBA00023136"/>
    </source>
</evidence>
<name>A0A804NRR6_MAIZE</name>
<dbReference type="PANTHER" id="PTHR43461">
    <property type="entry name" value="TRANSMEMBRANE PROTEIN 256"/>
    <property type="match status" value="1"/>
</dbReference>
<dbReference type="AlphaFoldDB" id="A0A804NRR6"/>
<dbReference type="InterPro" id="IPR006696">
    <property type="entry name" value="DUF423"/>
</dbReference>
<sequence length="153" mass="16244">MASSFLKTGGIVGGGDVGQYQLYDDLQARLEADTVGMAFSAATGPMLRHKVVAVSGVATLGLDTYDAHMFRPKNPTYKEVWHTASLYHLVHTAALLGAPITKRPNVFGGLLAAGIVLFSGTCYTVAYLEDRKFSSPAPLGGFAFIAAWASLLF</sequence>
<keyword evidence="8" id="KW-1267">Proteomics identification</keyword>
<dbReference type="KEGG" id="zma:103653566"/>
<dbReference type="Gramene" id="Zm00001eb181090_T001">
    <property type="protein sequence ID" value="Zm00001eb181090_P001"/>
    <property type="gene ID" value="Zm00001eb181090"/>
</dbReference>
<dbReference type="Proteomes" id="UP000007305">
    <property type="component" value="Chromosome 4"/>
</dbReference>
<reference evidence="6" key="2">
    <citation type="submission" date="2019-07" db="EMBL/GenBank/DDBJ databases">
        <authorList>
            <person name="Seetharam A."/>
            <person name="Woodhouse M."/>
            <person name="Cannon E."/>
        </authorList>
    </citation>
    <scope>NUCLEOTIDE SEQUENCE [LARGE SCALE GENOMIC DNA]</scope>
    <source>
        <strain evidence="6">cv. B73</strain>
    </source>
</reference>
<dbReference type="EnsemblPlants" id="Zm00001eb181090_T001">
    <property type="protein sequence ID" value="Zm00001eb181090_P001"/>
    <property type="gene ID" value="Zm00001eb181090"/>
</dbReference>
<evidence type="ECO:0000313" key="7">
    <source>
        <dbReference type="Proteomes" id="UP000007305"/>
    </source>
</evidence>
<evidence type="ECO:0007829" key="8">
    <source>
        <dbReference type="PeptideAtlas" id="A0A804NRR6"/>
    </source>
</evidence>
<evidence type="ECO:0000256" key="1">
    <source>
        <dbReference type="ARBA" id="ARBA00004141"/>
    </source>
</evidence>
<accession>A0A804NRR6</accession>
<feature type="transmembrane region" description="Helical" evidence="5">
    <location>
        <begin position="106"/>
        <end position="126"/>
    </location>
</feature>
<reference evidence="7" key="1">
    <citation type="journal article" date="2009" name="Science">
        <title>The B73 maize genome: complexity, diversity, and dynamics.</title>
        <authorList>
            <person name="Schnable P.S."/>
            <person name="Ware D."/>
            <person name="Fulton R.S."/>
            <person name="Stein J.C."/>
            <person name="Wei F."/>
            <person name="Pasternak S."/>
            <person name="Liang C."/>
            <person name="Zhang J."/>
            <person name="Fulton L."/>
            <person name="Graves T.A."/>
            <person name="Minx P."/>
            <person name="Reily A.D."/>
            <person name="Courtney L."/>
            <person name="Kruchowski S.S."/>
            <person name="Tomlinson C."/>
            <person name="Strong C."/>
            <person name="Delehaunty K."/>
            <person name="Fronick C."/>
            <person name="Courtney B."/>
            <person name="Rock S.M."/>
            <person name="Belter E."/>
            <person name="Du F."/>
            <person name="Kim K."/>
            <person name="Abbott R.M."/>
            <person name="Cotton M."/>
            <person name="Levy A."/>
            <person name="Marchetto P."/>
            <person name="Ochoa K."/>
            <person name="Jackson S.M."/>
            <person name="Gillam B."/>
            <person name="Chen W."/>
            <person name="Yan L."/>
            <person name="Higginbotham J."/>
            <person name="Cardenas M."/>
            <person name="Waligorski J."/>
            <person name="Applebaum E."/>
            <person name="Phelps L."/>
            <person name="Falcone J."/>
            <person name="Kanchi K."/>
            <person name="Thane T."/>
            <person name="Scimone A."/>
            <person name="Thane N."/>
            <person name="Henke J."/>
            <person name="Wang T."/>
            <person name="Ruppert J."/>
            <person name="Shah N."/>
            <person name="Rotter K."/>
            <person name="Hodges J."/>
            <person name="Ingenthron E."/>
            <person name="Cordes M."/>
            <person name="Kohlberg S."/>
            <person name="Sgro J."/>
            <person name="Delgado B."/>
            <person name="Mead K."/>
            <person name="Chinwalla A."/>
            <person name="Leonard S."/>
            <person name="Crouse K."/>
            <person name="Collura K."/>
            <person name="Kudrna D."/>
            <person name="Currie J."/>
            <person name="He R."/>
            <person name="Angelova A."/>
            <person name="Rajasekar S."/>
            <person name="Mueller T."/>
            <person name="Lomeli R."/>
            <person name="Scara G."/>
            <person name="Ko A."/>
            <person name="Delaney K."/>
            <person name="Wissotski M."/>
            <person name="Lopez G."/>
            <person name="Campos D."/>
            <person name="Braidotti M."/>
            <person name="Ashley E."/>
            <person name="Golser W."/>
            <person name="Kim H."/>
            <person name="Lee S."/>
            <person name="Lin J."/>
            <person name="Dujmic Z."/>
            <person name="Kim W."/>
            <person name="Talag J."/>
            <person name="Zuccolo A."/>
            <person name="Fan C."/>
            <person name="Sebastian A."/>
            <person name="Kramer M."/>
            <person name="Spiegel L."/>
            <person name="Nascimento L."/>
            <person name="Zutavern T."/>
            <person name="Miller B."/>
            <person name="Ambroise C."/>
            <person name="Muller S."/>
            <person name="Spooner W."/>
            <person name="Narechania A."/>
            <person name="Ren L."/>
            <person name="Wei S."/>
            <person name="Kumari S."/>
            <person name="Faga B."/>
            <person name="Levy M.J."/>
            <person name="McMahan L."/>
            <person name="Van Buren P."/>
            <person name="Vaughn M.W."/>
            <person name="Ying K."/>
            <person name="Yeh C.-T."/>
            <person name="Emrich S.J."/>
            <person name="Jia Y."/>
            <person name="Kalyanaraman A."/>
            <person name="Hsia A.-P."/>
            <person name="Barbazuk W.B."/>
            <person name="Baucom R.S."/>
            <person name="Brutnell T.P."/>
            <person name="Carpita N.C."/>
            <person name="Chaparro C."/>
            <person name="Chia J.-M."/>
            <person name="Deragon J.-M."/>
            <person name="Estill J.C."/>
            <person name="Fu Y."/>
            <person name="Jeddeloh J.A."/>
            <person name="Han Y."/>
            <person name="Lee H."/>
            <person name="Li P."/>
            <person name="Lisch D.R."/>
            <person name="Liu S."/>
            <person name="Liu Z."/>
            <person name="Nagel D.H."/>
            <person name="McCann M.C."/>
            <person name="SanMiguel P."/>
            <person name="Myers A.M."/>
            <person name="Nettleton D."/>
            <person name="Nguyen J."/>
            <person name="Penning B.W."/>
            <person name="Ponnala L."/>
            <person name="Schneider K.L."/>
            <person name="Schwartz D.C."/>
            <person name="Sharma A."/>
            <person name="Soderlund C."/>
            <person name="Springer N.M."/>
            <person name="Sun Q."/>
            <person name="Wang H."/>
            <person name="Waterman M."/>
            <person name="Westerman R."/>
            <person name="Wolfgruber T.K."/>
            <person name="Yang L."/>
            <person name="Yu Y."/>
            <person name="Zhang L."/>
            <person name="Zhou S."/>
            <person name="Zhu Q."/>
            <person name="Bennetzen J.L."/>
            <person name="Dawe R.K."/>
            <person name="Jiang J."/>
            <person name="Jiang N."/>
            <person name="Presting G.G."/>
            <person name="Wessler S.R."/>
            <person name="Aluru S."/>
            <person name="Martienssen R.A."/>
            <person name="Clifton S.W."/>
            <person name="McCombie W.R."/>
            <person name="Wing R.A."/>
            <person name="Wilson R.K."/>
        </authorList>
    </citation>
    <scope>NUCLEOTIDE SEQUENCE [LARGE SCALE GENOMIC DNA]</scope>
    <source>
        <strain evidence="7">cv. B73</strain>
    </source>
</reference>
<comment type="subcellular location">
    <subcellularLocation>
        <location evidence="1">Membrane</location>
        <topology evidence="1">Multi-pass membrane protein</topology>
    </subcellularLocation>
</comment>
<keyword evidence="7" id="KW-1185">Reference proteome</keyword>
<keyword evidence="3 5" id="KW-1133">Transmembrane helix</keyword>
<dbReference type="RefSeq" id="XP_008678660.2">
    <property type="nucleotide sequence ID" value="XM_008680438.2"/>
</dbReference>
<reference evidence="6" key="3">
    <citation type="submission" date="2021-05" db="UniProtKB">
        <authorList>
            <consortium name="EnsemblPlants"/>
        </authorList>
    </citation>
    <scope>IDENTIFICATION</scope>
    <source>
        <strain evidence="6">cv. B73</strain>
    </source>
</reference>
<evidence type="ECO:0000256" key="5">
    <source>
        <dbReference type="SAM" id="Phobius"/>
    </source>
</evidence>
<proteinExistence type="evidence at protein level"/>
<evidence type="ECO:0000256" key="3">
    <source>
        <dbReference type="ARBA" id="ARBA00022989"/>
    </source>
</evidence>
<evidence type="ECO:0000256" key="2">
    <source>
        <dbReference type="ARBA" id="ARBA00022692"/>
    </source>
</evidence>
<dbReference type="GO" id="GO:0016020">
    <property type="term" value="C:membrane"/>
    <property type="evidence" value="ECO:0000318"/>
    <property type="project" value="GO_Central"/>
</dbReference>
<protein>
    <submittedName>
        <fullName evidence="6">Uncharacterized protein</fullName>
    </submittedName>
</protein>
<keyword evidence="2 5" id="KW-0812">Transmembrane</keyword>
<dbReference type="PANTHER" id="PTHR43461:SF1">
    <property type="entry name" value="TRANSMEMBRANE PROTEIN 256"/>
    <property type="match status" value="1"/>
</dbReference>
<dbReference type="OrthoDB" id="269173at2759"/>
<keyword evidence="4 5" id="KW-0472">Membrane</keyword>
<dbReference type="GeneID" id="103653566"/>
<dbReference type="Pfam" id="PF04241">
    <property type="entry name" value="DUF423"/>
    <property type="match status" value="1"/>
</dbReference>
<gene>
    <name evidence="6" type="primary">LOC103653566</name>
</gene>
<dbReference type="InParanoid" id="A0A804NRR6"/>
<evidence type="ECO:0000313" key="6">
    <source>
        <dbReference type="EnsemblPlants" id="Zm00001eb181090_P001"/>
    </source>
</evidence>
<feature type="transmembrane region" description="Helical" evidence="5">
    <location>
        <begin position="133"/>
        <end position="151"/>
    </location>
</feature>